<reference evidence="2 3" key="1">
    <citation type="submission" date="2019-06" db="EMBL/GenBank/DDBJ databases">
        <title>Genomic Encyclopedia of Type Strains, Phase IV (KMG-V): Genome sequencing to study the core and pangenomes of soil and plant-associated prokaryotes.</title>
        <authorList>
            <person name="Whitman W."/>
        </authorList>
    </citation>
    <scope>NUCLEOTIDE SEQUENCE [LARGE SCALE GENOMIC DNA]</scope>
    <source>
        <strain evidence="2 3">BR 10355</strain>
    </source>
</reference>
<dbReference type="EMBL" id="VITY01000015">
    <property type="protein sequence ID" value="TWB89892.1"/>
    <property type="molecule type" value="Genomic_DNA"/>
</dbReference>
<organism evidence="2 3">
    <name type="scientific">Bradyrhizobium macuxiense</name>
    <dbReference type="NCBI Taxonomy" id="1755647"/>
    <lineage>
        <taxon>Bacteria</taxon>
        <taxon>Pseudomonadati</taxon>
        <taxon>Pseudomonadota</taxon>
        <taxon>Alphaproteobacteria</taxon>
        <taxon>Hyphomicrobiales</taxon>
        <taxon>Nitrobacteraceae</taxon>
        <taxon>Bradyrhizobium</taxon>
    </lineage>
</organism>
<comment type="caution">
    <text evidence="2">The sequence shown here is derived from an EMBL/GenBank/DDBJ whole genome shotgun (WGS) entry which is preliminary data.</text>
</comment>
<sequence>MDLREIAVAGGAILAAGERAAWPMLQLHGQQCGFTRGLPRVLRWPSWLGHRRTPRRKTARGGRRGATCPQNK</sequence>
<accession>A0A560L3L1</accession>
<feature type="region of interest" description="Disordered" evidence="1">
    <location>
        <begin position="49"/>
        <end position="72"/>
    </location>
</feature>
<name>A0A560L3L1_9BRAD</name>
<feature type="compositionally biased region" description="Basic residues" evidence="1">
    <location>
        <begin position="49"/>
        <end position="63"/>
    </location>
</feature>
<proteinExistence type="predicted"/>
<evidence type="ECO:0000313" key="3">
    <source>
        <dbReference type="Proteomes" id="UP000321304"/>
    </source>
</evidence>
<protein>
    <submittedName>
        <fullName evidence="2">Uncharacterized protein</fullName>
    </submittedName>
</protein>
<evidence type="ECO:0000313" key="2">
    <source>
        <dbReference type="EMBL" id="TWB89892.1"/>
    </source>
</evidence>
<keyword evidence="3" id="KW-1185">Reference proteome</keyword>
<evidence type="ECO:0000256" key="1">
    <source>
        <dbReference type="SAM" id="MobiDB-lite"/>
    </source>
</evidence>
<gene>
    <name evidence="2" type="ORF">FBZ93_1154</name>
</gene>
<dbReference type="Proteomes" id="UP000321304">
    <property type="component" value="Unassembled WGS sequence"/>
</dbReference>
<dbReference type="AlphaFoldDB" id="A0A560L3L1"/>